<dbReference type="GO" id="GO:0019005">
    <property type="term" value="C:SCF ubiquitin ligase complex"/>
    <property type="evidence" value="ECO:0007669"/>
    <property type="project" value="TreeGrafter"/>
</dbReference>
<dbReference type="GO" id="GO:0031146">
    <property type="term" value="P:SCF-dependent proteasomal ubiquitin-dependent protein catabolic process"/>
    <property type="evidence" value="ECO:0007669"/>
    <property type="project" value="TreeGrafter"/>
</dbReference>
<accession>A0AAD4RXI8</accession>
<protein>
    <submittedName>
        <fullName evidence="2">Uncharacterized protein</fullName>
    </submittedName>
</protein>
<reference evidence="2" key="1">
    <citation type="submission" date="2022-04" db="EMBL/GenBank/DDBJ databases">
        <title>A functionally conserved STORR gene fusion in Papaver species that diverged 16.8 million years ago.</title>
        <authorList>
            <person name="Catania T."/>
        </authorList>
    </citation>
    <scope>NUCLEOTIDE SEQUENCE</scope>
    <source>
        <strain evidence="2">S-188037</strain>
    </source>
</reference>
<evidence type="ECO:0000313" key="3">
    <source>
        <dbReference type="Proteomes" id="UP001202328"/>
    </source>
</evidence>
<dbReference type="Pfam" id="PF13516">
    <property type="entry name" value="LRR_6"/>
    <property type="match status" value="1"/>
</dbReference>
<feature type="region of interest" description="Disordered" evidence="1">
    <location>
        <begin position="1"/>
        <end position="32"/>
    </location>
</feature>
<dbReference type="InterPro" id="IPR032675">
    <property type="entry name" value="LRR_dom_sf"/>
</dbReference>
<gene>
    <name evidence="2" type="ORF">MKW98_010130</name>
</gene>
<dbReference type="EMBL" id="JAJJMB010017331">
    <property type="protein sequence ID" value="KAI3839825.1"/>
    <property type="molecule type" value="Genomic_DNA"/>
</dbReference>
<dbReference type="PANTHER" id="PTHR13318">
    <property type="entry name" value="PARTNER OF PAIRED, ISOFORM B-RELATED"/>
    <property type="match status" value="1"/>
</dbReference>
<dbReference type="SMART" id="SM00367">
    <property type="entry name" value="LRR_CC"/>
    <property type="match status" value="5"/>
</dbReference>
<name>A0AAD4RXI8_9MAGN</name>
<proteinExistence type="predicted"/>
<dbReference type="InterPro" id="IPR006553">
    <property type="entry name" value="Leu-rich_rpt_Cys-con_subtyp"/>
</dbReference>
<dbReference type="AlphaFoldDB" id="A0AAD4RXI8"/>
<sequence length="381" mass="43447">MSLSRNDDYNQGFGKHRERDDDGGDYDDRPSKIRRTSSVITDLPGDCLNLIFKCLETGDDYKKTVHDRNSFGLTCRQWLHIQNNNFKYLWYRNSHKYARRLSFDESFPVVLSKLMVRFHNLQKLCLTRCPKITDFDTLKSRFLESKVQDLCLDYCYEYLDVELCLMFSWFPRLIEVSLEALAKCCPSIETVNLSRCRSITDSGISFLLQNCQKLRTLYIGSCSSITGIGFLECPERLTHLEAGGCKLTPEGINALVSGGGLEILCLSTREDELAEVGEGSINTEAVMMISKGWEVIGRNCKDLELLNVYGCRKLCDSGLQALCNGCDKLQSLFIDDENSCSRPALEDFKLKKPGVIIHLHDIYAEMIMSEMKNVKKDKTEE</sequence>
<dbReference type="Proteomes" id="UP001202328">
    <property type="component" value="Unassembled WGS sequence"/>
</dbReference>
<dbReference type="InterPro" id="IPR001611">
    <property type="entry name" value="Leu-rich_rpt"/>
</dbReference>
<evidence type="ECO:0000256" key="1">
    <source>
        <dbReference type="SAM" id="MobiDB-lite"/>
    </source>
</evidence>
<feature type="compositionally biased region" description="Basic and acidic residues" evidence="1">
    <location>
        <begin position="15"/>
        <end position="31"/>
    </location>
</feature>
<comment type="caution">
    <text evidence="2">The sequence shown here is derived from an EMBL/GenBank/DDBJ whole genome shotgun (WGS) entry which is preliminary data.</text>
</comment>
<keyword evidence="3" id="KW-1185">Reference proteome</keyword>
<evidence type="ECO:0000313" key="2">
    <source>
        <dbReference type="EMBL" id="KAI3839825.1"/>
    </source>
</evidence>
<organism evidence="2 3">
    <name type="scientific">Papaver atlanticum</name>
    <dbReference type="NCBI Taxonomy" id="357466"/>
    <lineage>
        <taxon>Eukaryota</taxon>
        <taxon>Viridiplantae</taxon>
        <taxon>Streptophyta</taxon>
        <taxon>Embryophyta</taxon>
        <taxon>Tracheophyta</taxon>
        <taxon>Spermatophyta</taxon>
        <taxon>Magnoliopsida</taxon>
        <taxon>Ranunculales</taxon>
        <taxon>Papaveraceae</taxon>
        <taxon>Papaveroideae</taxon>
        <taxon>Papaver</taxon>
    </lineage>
</organism>
<dbReference type="PANTHER" id="PTHR13318:SF105">
    <property type="entry name" value="F-BOX_LRR-REPEAT PROTEIN 3"/>
    <property type="match status" value="1"/>
</dbReference>
<dbReference type="SUPFAM" id="SSF52047">
    <property type="entry name" value="RNI-like"/>
    <property type="match status" value="1"/>
</dbReference>
<dbReference type="Gene3D" id="3.80.10.10">
    <property type="entry name" value="Ribonuclease Inhibitor"/>
    <property type="match status" value="2"/>
</dbReference>